<dbReference type="Pfam" id="PF03147">
    <property type="entry name" value="FDX-ACB"/>
    <property type="match status" value="1"/>
</dbReference>
<organism evidence="13 14">
    <name type="scientific">Candidatus Harrisonbacteria bacterium CG10_big_fil_rev_8_21_14_0_10_42_17</name>
    <dbReference type="NCBI Taxonomy" id="1974584"/>
    <lineage>
        <taxon>Bacteria</taxon>
        <taxon>Candidatus Harrisoniibacteriota</taxon>
    </lineage>
</organism>
<accession>A0A2M6WGV9</accession>
<dbReference type="InterPro" id="IPR005121">
    <property type="entry name" value="Fdx_antiC-bd"/>
</dbReference>
<evidence type="ECO:0000313" key="14">
    <source>
        <dbReference type="Proteomes" id="UP000228635"/>
    </source>
</evidence>
<evidence type="ECO:0000256" key="4">
    <source>
        <dbReference type="ARBA" id="ARBA00022741"/>
    </source>
</evidence>
<comment type="caution">
    <text evidence="13">The sequence shown here is derived from an EMBL/GenBank/DDBJ whole genome shotgun (WGS) entry which is preliminary data.</text>
</comment>
<keyword evidence="4" id="KW-0547">Nucleotide-binding</keyword>
<keyword evidence="8" id="KW-0030">Aminoacyl-tRNA synthetase</keyword>
<evidence type="ECO:0000256" key="2">
    <source>
        <dbReference type="ARBA" id="ARBA00012814"/>
    </source>
</evidence>
<evidence type="ECO:0000256" key="1">
    <source>
        <dbReference type="ARBA" id="ARBA00008226"/>
    </source>
</evidence>
<dbReference type="SMART" id="SM00896">
    <property type="entry name" value="FDX-ACB"/>
    <property type="match status" value="1"/>
</dbReference>
<dbReference type="PANTHER" id="PTHR11538">
    <property type="entry name" value="PHENYLALANYL-TRNA SYNTHETASE"/>
    <property type="match status" value="1"/>
</dbReference>
<gene>
    <name evidence="13" type="ORF">COU08_04145</name>
</gene>
<dbReference type="EMBL" id="PFBA01000035">
    <property type="protein sequence ID" value="PIT92018.1"/>
    <property type="molecule type" value="Genomic_DNA"/>
</dbReference>
<evidence type="ECO:0000256" key="8">
    <source>
        <dbReference type="ARBA" id="ARBA00023146"/>
    </source>
</evidence>
<dbReference type="InterPro" id="IPR036690">
    <property type="entry name" value="Fdx_antiC-bd_sf"/>
</dbReference>
<dbReference type="GO" id="GO:0006432">
    <property type="term" value="P:phenylalanyl-tRNA aminoacylation"/>
    <property type="evidence" value="ECO:0007669"/>
    <property type="project" value="TreeGrafter"/>
</dbReference>
<reference evidence="14" key="1">
    <citation type="submission" date="2017-09" db="EMBL/GenBank/DDBJ databases">
        <title>Depth-based differentiation of microbial function through sediment-hosted aquifers and enrichment of novel symbionts in the deep terrestrial subsurface.</title>
        <authorList>
            <person name="Probst A.J."/>
            <person name="Ladd B."/>
            <person name="Jarett J.K."/>
            <person name="Geller-Mcgrath D.E."/>
            <person name="Sieber C.M.K."/>
            <person name="Emerson J.B."/>
            <person name="Anantharaman K."/>
            <person name="Thomas B.C."/>
            <person name="Malmstrom R."/>
            <person name="Stieglmeier M."/>
            <person name="Klingl A."/>
            <person name="Woyke T."/>
            <person name="Ryan C.M."/>
            <person name="Banfield J.F."/>
        </authorList>
    </citation>
    <scope>NUCLEOTIDE SEQUENCE [LARGE SCALE GENOMIC DNA]</scope>
</reference>
<keyword evidence="7" id="KW-0809">Transit peptide</keyword>
<name>A0A2M6WGV9_9BACT</name>
<evidence type="ECO:0000256" key="7">
    <source>
        <dbReference type="ARBA" id="ARBA00022946"/>
    </source>
</evidence>
<dbReference type="EC" id="6.1.1.20" evidence="2"/>
<dbReference type="InterPro" id="IPR006195">
    <property type="entry name" value="aa-tRNA-synth_II"/>
</dbReference>
<evidence type="ECO:0000256" key="5">
    <source>
        <dbReference type="ARBA" id="ARBA00022840"/>
    </source>
</evidence>
<dbReference type="SUPFAM" id="SSF55681">
    <property type="entry name" value="Class II aaRS and biotin synthetases"/>
    <property type="match status" value="1"/>
</dbReference>
<evidence type="ECO:0000256" key="3">
    <source>
        <dbReference type="ARBA" id="ARBA00022598"/>
    </source>
</evidence>
<evidence type="ECO:0000259" key="11">
    <source>
        <dbReference type="PROSITE" id="PS50862"/>
    </source>
</evidence>
<feature type="domain" description="Aminoacyl-transfer RNA synthetases class-II family profile" evidence="11">
    <location>
        <begin position="11"/>
        <end position="284"/>
    </location>
</feature>
<dbReference type="PROSITE" id="PS50862">
    <property type="entry name" value="AA_TRNA_LIGASE_II"/>
    <property type="match status" value="1"/>
</dbReference>
<dbReference type="GO" id="GO:0005737">
    <property type="term" value="C:cytoplasm"/>
    <property type="evidence" value="ECO:0007669"/>
    <property type="project" value="TreeGrafter"/>
</dbReference>
<keyword evidence="3" id="KW-0436">Ligase</keyword>
<evidence type="ECO:0000256" key="9">
    <source>
        <dbReference type="ARBA" id="ARBA00031194"/>
    </source>
</evidence>
<proteinExistence type="inferred from homology"/>
<sequence>MQHDIEISSKEESELIKKLEMREDVEAKRLVRFLGMKDLSRTEGSPITELVKRIRALPRYENFEILKVPEIVRADLSFDKFNFAPDHPARSTSDTYYVNDEYILRTHTTVMWYYHIREKLVQEKMKNHEPVGALCHGKVYRKDEIDRNHMNTFHQIDGWYLAPKEKEAITEETLKDVLAEIAKATFGNDINYRFNKDTFPYTDPSIEMEIEVGGRWIEVLGSGIVHPAVLKNFGVDTDVYQGWAFGFGLERLAIISMDLPDIRLLWSQDPRVTKQLNLGQKYVPVSKYPPITRDISFIVSSDFVPNNYFDLIRDLGGELVEEVQLLDKYENVEKFGKGKISYTYRIVYRNNDRTLLSSEVDAIQENIYKATKEQFMAELR</sequence>
<dbReference type="Gene3D" id="3.30.70.380">
    <property type="entry name" value="Ferrodoxin-fold anticodon-binding domain"/>
    <property type="match status" value="1"/>
</dbReference>
<comment type="catalytic activity">
    <reaction evidence="10">
        <text>tRNA(Phe) + L-phenylalanine + ATP = L-phenylalanyl-tRNA(Phe) + AMP + diphosphate + H(+)</text>
        <dbReference type="Rhea" id="RHEA:19413"/>
        <dbReference type="Rhea" id="RHEA-COMP:9668"/>
        <dbReference type="Rhea" id="RHEA-COMP:9699"/>
        <dbReference type="ChEBI" id="CHEBI:15378"/>
        <dbReference type="ChEBI" id="CHEBI:30616"/>
        <dbReference type="ChEBI" id="CHEBI:33019"/>
        <dbReference type="ChEBI" id="CHEBI:58095"/>
        <dbReference type="ChEBI" id="CHEBI:78442"/>
        <dbReference type="ChEBI" id="CHEBI:78531"/>
        <dbReference type="ChEBI" id="CHEBI:456215"/>
        <dbReference type="EC" id="6.1.1.20"/>
    </reaction>
</comment>
<dbReference type="Pfam" id="PF01409">
    <property type="entry name" value="tRNA-synt_2d"/>
    <property type="match status" value="1"/>
</dbReference>
<dbReference type="InterPro" id="IPR002319">
    <property type="entry name" value="Phenylalanyl-tRNA_Synthase"/>
</dbReference>
<dbReference type="GO" id="GO:0000049">
    <property type="term" value="F:tRNA binding"/>
    <property type="evidence" value="ECO:0007669"/>
    <property type="project" value="InterPro"/>
</dbReference>
<comment type="similarity">
    <text evidence="1">Belongs to the class-II aminoacyl-tRNA synthetase family.</text>
</comment>
<keyword evidence="6" id="KW-0648">Protein biosynthesis</keyword>
<dbReference type="AlphaFoldDB" id="A0A2M6WGV9"/>
<dbReference type="PROSITE" id="PS51447">
    <property type="entry name" value="FDX_ACB"/>
    <property type="match status" value="1"/>
</dbReference>
<dbReference type="PANTHER" id="PTHR11538:SF41">
    <property type="entry name" value="PHENYLALANINE--TRNA LIGASE, MITOCHONDRIAL"/>
    <property type="match status" value="1"/>
</dbReference>
<dbReference type="GO" id="GO:0005524">
    <property type="term" value="F:ATP binding"/>
    <property type="evidence" value="ECO:0007669"/>
    <property type="project" value="UniProtKB-KW"/>
</dbReference>
<protein>
    <recommendedName>
        <fullName evidence="2">phenylalanine--tRNA ligase</fullName>
        <ecNumber evidence="2">6.1.1.20</ecNumber>
    </recommendedName>
    <alternativeName>
        <fullName evidence="9">Phenylalanyl-tRNA synthetase</fullName>
    </alternativeName>
</protein>
<evidence type="ECO:0000313" key="13">
    <source>
        <dbReference type="EMBL" id="PIT92018.1"/>
    </source>
</evidence>
<dbReference type="Gene3D" id="3.30.930.10">
    <property type="entry name" value="Bira Bifunctional Protein, Domain 2"/>
    <property type="match status" value="1"/>
</dbReference>
<dbReference type="Proteomes" id="UP000228635">
    <property type="component" value="Unassembled WGS sequence"/>
</dbReference>
<dbReference type="SUPFAM" id="SSF54991">
    <property type="entry name" value="Anticodon-binding domain of PheRS"/>
    <property type="match status" value="1"/>
</dbReference>
<dbReference type="InterPro" id="IPR045864">
    <property type="entry name" value="aa-tRNA-synth_II/BPL/LPL"/>
</dbReference>
<keyword evidence="5" id="KW-0067">ATP-binding</keyword>
<dbReference type="GO" id="GO:0004826">
    <property type="term" value="F:phenylalanine-tRNA ligase activity"/>
    <property type="evidence" value="ECO:0007669"/>
    <property type="project" value="UniProtKB-EC"/>
</dbReference>
<evidence type="ECO:0000259" key="12">
    <source>
        <dbReference type="PROSITE" id="PS51447"/>
    </source>
</evidence>
<evidence type="ECO:0000256" key="6">
    <source>
        <dbReference type="ARBA" id="ARBA00022917"/>
    </source>
</evidence>
<feature type="domain" description="FDX-ACB" evidence="12">
    <location>
        <begin position="286"/>
        <end position="380"/>
    </location>
</feature>
<evidence type="ECO:0000256" key="10">
    <source>
        <dbReference type="ARBA" id="ARBA00049255"/>
    </source>
</evidence>